<organism evidence="1 2">
    <name type="scientific">Streptomyces rectiviolaceus</name>
    <dbReference type="NCBI Taxonomy" id="332591"/>
    <lineage>
        <taxon>Bacteria</taxon>
        <taxon>Bacillati</taxon>
        <taxon>Actinomycetota</taxon>
        <taxon>Actinomycetes</taxon>
        <taxon>Kitasatosporales</taxon>
        <taxon>Streptomycetaceae</taxon>
        <taxon>Streptomyces</taxon>
    </lineage>
</organism>
<evidence type="ECO:0000313" key="1">
    <source>
        <dbReference type="EMBL" id="GAA3144713.1"/>
    </source>
</evidence>
<dbReference type="EMBL" id="BAAAUG010000183">
    <property type="protein sequence ID" value="GAA3144713.1"/>
    <property type="molecule type" value="Genomic_DNA"/>
</dbReference>
<proteinExistence type="predicted"/>
<comment type="caution">
    <text evidence="1">The sequence shown here is derived from an EMBL/GenBank/DDBJ whole genome shotgun (WGS) entry which is preliminary data.</text>
</comment>
<sequence>MRKRTDHDHRDGDLMGAEVEHEGETYTVVGLQSRTAVISLPDGFRRHMPIHEVNEQKGRWPFER</sequence>
<dbReference type="Proteomes" id="UP001501637">
    <property type="component" value="Unassembled WGS sequence"/>
</dbReference>
<evidence type="ECO:0008006" key="3">
    <source>
        <dbReference type="Google" id="ProtNLM"/>
    </source>
</evidence>
<gene>
    <name evidence="1" type="ORF">GCM10010449_75020</name>
</gene>
<keyword evidence="2" id="KW-1185">Reference proteome</keyword>
<accession>A0ABP6NFE4</accession>
<reference evidence="2" key="1">
    <citation type="journal article" date="2019" name="Int. J. Syst. Evol. Microbiol.">
        <title>The Global Catalogue of Microorganisms (GCM) 10K type strain sequencing project: providing services to taxonomists for standard genome sequencing and annotation.</title>
        <authorList>
            <consortium name="The Broad Institute Genomics Platform"/>
            <consortium name="The Broad Institute Genome Sequencing Center for Infectious Disease"/>
            <person name="Wu L."/>
            <person name="Ma J."/>
        </authorList>
    </citation>
    <scope>NUCLEOTIDE SEQUENCE [LARGE SCALE GENOMIC DNA]</scope>
    <source>
        <strain evidence="2">JCM 9092</strain>
    </source>
</reference>
<dbReference type="RefSeq" id="WP_344529077.1">
    <property type="nucleotide sequence ID" value="NZ_BAAAUG010000183.1"/>
</dbReference>
<evidence type="ECO:0000313" key="2">
    <source>
        <dbReference type="Proteomes" id="UP001501637"/>
    </source>
</evidence>
<protein>
    <recommendedName>
        <fullName evidence="3">DUF1918 domain-containing protein</fullName>
    </recommendedName>
</protein>
<name>A0ABP6NFE4_9ACTN</name>